<gene>
    <name evidence="3" type="ORF">GSF22_03340</name>
</gene>
<proteinExistence type="predicted"/>
<sequence>MSILTEEDVALLSESHLAHVGTVEPDGTPHVTPVWVDTDGEHILFNIVKGWVKYRNIARNPAVAISVSDRANDFRTLWVKGTAELVEEGADEHIDKMARKYLGRDRYPRRKSGEQRIIVKVTVTQKLGLP</sequence>
<dbReference type="InterPro" id="IPR011576">
    <property type="entry name" value="Pyridox_Oxase_N"/>
</dbReference>
<dbReference type="InterPro" id="IPR012349">
    <property type="entry name" value="Split_barrel_FMN-bd"/>
</dbReference>
<evidence type="ECO:0000313" key="4">
    <source>
        <dbReference type="Proteomes" id="UP000823521"/>
    </source>
</evidence>
<keyword evidence="4" id="KW-1185">Reference proteome</keyword>
<dbReference type="SUPFAM" id="SSF50475">
    <property type="entry name" value="FMN-binding split barrel"/>
    <property type="match status" value="1"/>
</dbReference>
<evidence type="ECO:0000259" key="2">
    <source>
        <dbReference type="Pfam" id="PF01243"/>
    </source>
</evidence>
<dbReference type="InterPro" id="IPR019920">
    <property type="entry name" value="F420-binding_dom_put"/>
</dbReference>
<keyword evidence="1" id="KW-0560">Oxidoreductase</keyword>
<feature type="domain" description="Pyridoxamine 5'-phosphate oxidase N-terminal" evidence="2">
    <location>
        <begin position="4"/>
        <end position="124"/>
    </location>
</feature>
<comment type="caution">
    <text evidence="3">The sequence shown here is derived from an EMBL/GenBank/DDBJ whole genome shotgun (WGS) entry which is preliminary data.</text>
</comment>
<protein>
    <submittedName>
        <fullName evidence="3">TIGR03618 family F420-dependent PPOX class oxidoreductase</fullName>
    </submittedName>
</protein>
<dbReference type="Pfam" id="PF01243">
    <property type="entry name" value="PNPOx_N"/>
    <property type="match status" value="1"/>
</dbReference>
<dbReference type="Gene3D" id="2.30.110.10">
    <property type="entry name" value="Electron Transport, Fmn-binding Protein, Chain A"/>
    <property type="match status" value="1"/>
</dbReference>
<name>A0ABS3VKQ5_MICEH</name>
<evidence type="ECO:0000313" key="3">
    <source>
        <dbReference type="EMBL" id="MBO4205046.1"/>
    </source>
</evidence>
<dbReference type="RefSeq" id="WP_208811233.1">
    <property type="nucleotide sequence ID" value="NZ_WVUH01000013.1"/>
</dbReference>
<accession>A0ABS3VKQ5</accession>
<organism evidence="3 4">
    <name type="scientific">Micromonospora echinofusca</name>
    <dbReference type="NCBI Taxonomy" id="47858"/>
    <lineage>
        <taxon>Bacteria</taxon>
        <taxon>Bacillati</taxon>
        <taxon>Actinomycetota</taxon>
        <taxon>Actinomycetes</taxon>
        <taxon>Micromonosporales</taxon>
        <taxon>Micromonosporaceae</taxon>
        <taxon>Micromonospora</taxon>
    </lineage>
</organism>
<evidence type="ECO:0000256" key="1">
    <source>
        <dbReference type="ARBA" id="ARBA00023002"/>
    </source>
</evidence>
<dbReference type="NCBIfam" id="TIGR03618">
    <property type="entry name" value="Rv1155_F420"/>
    <property type="match status" value="1"/>
</dbReference>
<dbReference type="PANTHER" id="PTHR35176:SF6">
    <property type="entry name" value="HEME OXYGENASE HI_0854-RELATED"/>
    <property type="match status" value="1"/>
</dbReference>
<dbReference type="Proteomes" id="UP000823521">
    <property type="component" value="Unassembled WGS sequence"/>
</dbReference>
<reference evidence="3 4" key="1">
    <citation type="submission" date="2019-12" db="EMBL/GenBank/DDBJ databases">
        <title>Whole genome sequencing of endophytic Actinobacterium Micromonospora sp. MPMI6T.</title>
        <authorList>
            <person name="Evv R."/>
            <person name="Podile A.R."/>
        </authorList>
    </citation>
    <scope>NUCLEOTIDE SEQUENCE [LARGE SCALE GENOMIC DNA]</scope>
    <source>
        <strain evidence="3 4">MPMI6</strain>
    </source>
</reference>
<dbReference type="EMBL" id="WVUH01000013">
    <property type="protein sequence ID" value="MBO4205046.1"/>
    <property type="molecule type" value="Genomic_DNA"/>
</dbReference>
<dbReference type="PANTHER" id="PTHR35176">
    <property type="entry name" value="HEME OXYGENASE HI_0854-RELATED"/>
    <property type="match status" value="1"/>
</dbReference>
<dbReference type="InterPro" id="IPR052019">
    <property type="entry name" value="F420H2_bilvrd_red/Heme_oxyg"/>
</dbReference>